<dbReference type="RefSeq" id="WP_345534587.1">
    <property type="nucleotide sequence ID" value="NZ_BAABLD010000017.1"/>
</dbReference>
<name>A0ABP9R5M7_9RHOO</name>
<organism evidence="1 2">
    <name type="scientific">Viridibacterium curvum</name>
    <dbReference type="NCBI Taxonomy" id="1101404"/>
    <lineage>
        <taxon>Bacteria</taxon>
        <taxon>Pseudomonadati</taxon>
        <taxon>Pseudomonadota</taxon>
        <taxon>Betaproteobacteria</taxon>
        <taxon>Rhodocyclales</taxon>
        <taxon>Rhodocyclaceae</taxon>
        <taxon>Viridibacterium</taxon>
    </lineage>
</organism>
<proteinExistence type="predicted"/>
<accession>A0ABP9R5M7</accession>
<reference evidence="2" key="1">
    <citation type="journal article" date="2019" name="Int. J. Syst. Evol. Microbiol.">
        <title>The Global Catalogue of Microorganisms (GCM) 10K type strain sequencing project: providing services to taxonomists for standard genome sequencing and annotation.</title>
        <authorList>
            <consortium name="The Broad Institute Genomics Platform"/>
            <consortium name="The Broad Institute Genome Sequencing Center for Infectious Disease"/>
            <person name="Wu L."/>
            <person name="Ma J."/>
        </authorList>
    </citation>
    <scope>NUCLEOTIDE SEQUENCE [LARGE SCALE GENOMIC DNA]</scope>
    <source>
        <strain evidence="2">JCM 18715</strain>
    </source>
</reference>
<protein>
    <submittedName>
        <fullName evidence="1">Uncharacterized protein</fullName>
    </submittedName>
</protein>
<sequence length="123" mass="13317">MSNRYRVRAKDGSFSFTIIMGGDALFRDGSWDITDTSNLKALGPLLVPGPWRFAPGKGGAPGALWFKPGNRKPHPGVMMFRDVPGDFVHGDFCSTTSGEGVIFPDNTTKEIPIEWTIDGPGCT</sequence>
<evidence type="ECO:0000313" key="1">
    <source>
        <dbReference type="EMBL" id="GAA5171789.1"/>
    </source>
</evidence>
<dbReference type="EMBL" id="BAABLD010000017">
    <property type="protein sequence ID" value="GAA5171789.1"/>
    <property type="molecule type" value="Genomic_DNA"/>
</dbReference>
<gene>
    <name evidence="1" type="ORF">GCM10025770_36930</name>
</gene>
<keyword evidence="2" id="KW-1185">Reference proteome</keyword>
<dbReference type="Proteomes" id="UP001500547">
    <property type="component" value="Unassembled WGS sequence"/>
</dbReference>
<comment type="caution">
    <text evidence="1">The sequence shown here is derived from an EMBL/GenBank/DDBJ whole genome shotgun (WGS) entry which is preliminary data.</text>
</comment>
<evidence type="ECO:0000313" key="2">
    <source>
        <dbReference type="Proteomes" id="UP001500547"/>
    </source>
</evidence>